<evidence type="ECO:0000259" key="3">
    <source>
        <dbReference type="Pfam" id="PF01370"/>
    </source>
</evidence>
<dbReference type="HOGENOM" id="CLU_007383_1_7_5"/>
<dbReference type="SUPFAM" id="SSF51735">
    <property type="entry name" value="NAD(P)-binding Rossmann-fold domains"/>
    <property type="match status" value="1"/>
</dbReference>
<dbReference type="AlphaFoldDB" id="A0A097EC81"/>
<dbReference type="Pfam" id="PF01370">
    <property type="entry name" value="Epimerase"/>
    <property type="match status" value="1"/>
</dbReference>
<dbReference type="KEGG" id="stax:MC45_00615"/>
<dbReference type="STRING" id="1549858.MC45_00615"/>
<evidence type="ECO:0000256" key="1">
    <source>
        <dbReference type="ARBA" id="ARBA00023027"/>
    </source>
</evidence>
<organism evidence="4 5">
    <name type="scientific">Sphingomonas taxi</name>
    <dbReference type="NCBI Taxonomy" id="1549858"/>
    <lineage>
        <taxon>Bacteria</taxon>
        <taxon>Pseudomonadati</taxon>
        <taxon>Pseudomonadota</taxon>
        <taxon>Alphaproteobacteria</taxon>
        <taxon>Sphingomonadales</taxon>
        <taxon>Sphingomonadaceae</taxon>
        <taxon>Sphingomonas</taxon>
    </lineage>
</organism>
<gene>
    <name evidence="4" type="ORF">MC45_00615</name>
</gene>
<dbReference type="EMBL" id="CP009571">
    <property type="protein sequence ID" value="AIT05177.1"/>
    <property type="molecule type" value="Genomic_DNA"/>
</dbReference>
<dbReference type="RefSeq" id="WP_038658306.1">
    <property type="nucleotide sequence ID" value="NZ_CP009571.1"/>
</dbReference>
<accession>A0A097EC81</accession>
<dbReference type="Proteomes" id="UP000033200">
    <property type="component" value="Chromosome"/>
</dbReference>
<dbReference type="PANTHER" id="PTHR43574">
    <property type="entry name" value="EPIMERASE-RELATED"/>
    <property type="match status" value="1"/>
</dbReference>
<reference evidence="4 5" key="1">
    <citation type="submission" date="2014-09" db="EMBL/GenBank/DDBJ databases">
        <title>Using Illumina technology Improving SMRT sequencing Genome Assembly by RASTools.</title>
        <authorList>
            <person name="Zhou Y."/>
            <person name="Ma T."/>
            <person name="Liu T."/>
        </authorList>
    </citation>
    <scope>NUCLEOTIDE SEQUENCE [LARGE SCALE GENOMIC DNA]</scope>
    <source>
        <strain evidence="4 5">ATCC 55669</strain>
    </source>
</reference>
<keyword evidence="1" id="KW-0520">NAD</keyword>
<dbReference type="PRINTS" id="PR01713">
    <property type="entry name" value="NUCEPIMERASE"/>
</dbReference>
<evidence type="ECO:0000313" key="4">
    <source>
        <dbReference type="EMBL" id="AIT05177.1"/>
    </source>
</evidence>
<proteinExistence type="predicted"/>
<evidence type="ECO:0000313" key="5">
    <source>
        <dbReference type="Proteomes" id="UP000033200"/>
    </source>
</evidence>
<dbReference type="InterPro" id="IPR001509">
    <property type="entry name" value="Epimerase_deHydtase"/>
</dbReference>
<dbReference type="Gene3D" id="3.40.50.720">
    <property type="entry name" value="NAD(P)-binding Rossmann-like Domain"/>
    <property type="match status" value="1"/>
</dbReference>
<keyword evidence="5" id="KW-1185">Reference proteome</keyword>
<name>A0A097EC81_9SPHN</name>
<sequence length="333" mass="36913">MPKTLVTGAAGFIGMHTAEALLARGDSVVGIDSLNDYYDPALKQARLAELTRRHGDRFTFLAVDFADAATLRDALAPHAFERIVHLGAQAGVRYSIEHPEVYGQSNLVGHLNILELARTRRVEHLVYASSSSVYGGNASVPFRVEDRVDRPVSLYAATKRANEVMSESYAHLYRLPQTGLRFFTVYGPWGRPDMMLWIFTRAMFAGEPIPVFNNGQMERDFTFIDDIVAGVIAAHDQPPPDDGQEKPGGSVAPHRLYNIGNNRSEPLGRVIGLLEAAIGRPAVRRDLPIQPGDVVRTFADITAIVDDLGYRPTTTIDVGVPRFVDWYRAYHRL</sequence>
<dbReference type="eggNOG" id="COG0451">
    <property type="taxonomic scope" value="Bacteria"/>
</dbReference>
<evidence type="ECO:0000256" key="2">
    <source>
        <dbReference type="SAM" id="MobiDB-lite"/>
    </source>
</evidence>
<feature type="domain" description="NAD-dependent epimerase/dehydratase" evidence="3">
    <location>
        <begin position="5"/>
        <end position="239"/>
    </location>
</feature>
<protein>
    <submittedName>
        <fullName evidence="4">Protein CapI</fullName>
    </submittedName>
</protein>
<feature type="region of interest" description="Disordered" evidence="2">
    <location>
        <begin position="234"/>
        <end position="254"/>
    </location>
</feature>
<dbReference type="InterPro" id="IPR036291">
    <property type="entry name" value="NAD(P)-bd_dom_sf"/>
</dbReference>